<accession>A0A6J1Q9F8</accession>
<dbReference type="AlphaFoldDB" id="A0A6J1Q9F8"/>
<keyword evidence="1" id="KW-1133">Transmembrane helix</keyword>
<reference evidence="3" key="1">
    <citation type="submission" date="2025-08" db="UniProtKB">
        <authorList>
            <consortium name="RefSeq"/>
        </authorList>
    </citation>
    <scope>IDENTIFICATION</scope>
    <source>
        <tissue evidence="3">Whole body</tissue>
    </source>
</reference>
<keyword evidence="2" id="KW-1185">Reference proteome</keyword>
<name>A0A6J1Q9F8_9HYME</name>
<sequence length="653" mass="75315">MSTDTNRQTSRKAMLETGRRSAISTSELGLYSDRGDRYNRNRYGLIVRKLAIGVMVVVTVILVAIFMYDFTSTTSGNSKINQETKHIYILQNALKKSPNLSKKPTNTTILYETTINRTDDLSMEDRSDDENYESFMQRNTTSNLMPIETRIANEPEMRAQNLHNFKQRKRVLKSVGDANENEEFDTKPLFDNHSIIYRVRQRHKYADTDEDVSTEDTRPTPFHWEFKTPHPSSFKRPRYPQLSQYRYPHSSRSIQDIIKYLTNRGEIPNRGIKFTGVYVNPKKYDLIPDMGEMMSSSDKSEEHEMSPYPIKSGSYSNDPFYQYKPKHPADVNLLATSNVRFSPSGIHRYSPYYDPVYSRPLINYNKPIITEPQYESVGSYSMNTVTKSRKPKPFSVMLDIYPITDIMEQNKKTTWPRPQASTDDYDIRRPIQYRGQKFYGPSPQPIPIIAVPSPTTVSEEEERKQMILHLNLYPRKKNKFNRNDIIHKSASMKPAEQQEFAKKIMSPLESITKHLTDHSAIEESKLEENQNSETTSLPITRYHEMSLDDKNEKEGDLLLDNDSETYSDLVNGDGTVGDATVPSNHKLGIDEDYASTEKYDINAQKMIVTTEKDSANCDNTTMIDSPEANTNKSIDLSKDIDIFEGSQRFSLFR</sequence>
<dbReference type="Proteomes" id="UP000504618">
    <property type="component" value="Unplaced"/>
</dbReference>
<keyword evidence="1" id="KW-0472">Membrane</keyword>
<keyword evidence="1" id="KW-0812">Transmembrane</keyword>
<evidence type="ECO:0000313" key="3">
    <source>
        <dbReference type="RefSeq" id="XP_024877986.1"/>
    </source>
</evidence>
<dbReference type="OrthoDB" id="45313at2759"/>
<organism evidence="2 3">
    <name type="scientific">Temnothorax curvispinosus</name>
    <dbReference type="NCBI Taxonomy" id="300111"/>
    <lineage>
        <taxon>Eukaryota</taxon>
        <taxon>Metazoa</taxon>
        <taxon>Ecdysozoa</taxon>
        <taxon>Arthropoda</taxon>
        <taxon>Hexapoda</taxon>
        <taxon>Insecta</taxon>
        <taxon>Pterygota</taxon>
        <taxon>Neoptera</taxon>
        <taxon>Endopterygota</taxon>
        <taxon>Hymenoptera</taxon>
        <taxon>Apocrita</taxon>
        <taxon>Aculeata</taxon>
        <taxon>Formicoidea</taxon>
        <taxon>Formicidae</taxon>
        <taxon>Myrmicinae</taxon>
        <taxon>Temnothorax</taxon>
    </lineage>
</organism>
<protein>
    <submittedName>
        <fullName evidence="3">Uncharacterized protein LOC112458529</fullName>
    </submittedName>
</protein>
<gene>
    <name evidence="3" type="primary">LOC112458529</name>
</gene>
<dbReference type="GeneID" id="112458529"/>
<evidence type="ECO:0000313" key="2">
    <source>
        <dbReference type="Proteomes" id="UP000504618"/>
    </source>
</evidence>
<proteinExistence type="predicted"/>
<evidence type="ECO:0000256" key="1">
    <source>
        <dbReference type="SAM" id="Phobius"/>
    </source>
</evidence>
<feature type="transmembrane region" description="Helical" evidence="1">
    <location>
        <begin position="50"/>
        <end position="68"/>
    </location>
</feature>
<dbReference type="RefSeq" id="XP_024877986.1">
    <property type="nucleotide sequence ID" value="XM_025022218.1"/>
</dbReference>